<reference evidence="2" key="1">
    <citation type="submission" date="2021-01" db="EMBL/GenBank/DDBJ databases">
        <title>Description of Breznakiella homolactica.</title>
        <authorList>
            <person name="Song Y."/>
            <person name="Brune A."/>
        </authorList>
    </citation>
    <scope>NUCLEOTIDE SEQUENCE</scope>
    <source>
        <strain evidence="2">RmG30</strain>
    </source>
</reference>
<sequence>MKYKRYLYISVFLILASNNLSASPIQERSDFYYVVNISAEDLIITVKNKEILINWDILAGDHIDYYENGKIVDRLYIDRDFRNGDYILKNHILPHNNRYIDGNFFWKYCYFFRRRTPEYIYEMNREQIVNTYGEDNADQFPQNVLFEYRKLYGNEIISIFIEEFIITDISGNLIMTLDDINEISFEANFAEAHIEEYTEDFYSLPRYRNFGNDESLFLFYGIFITDKMIEKGRLKYREVNIE</sequence>
<dbReference type="EMBL" id="CP067089">
    <property type="protein sequence ID" value="QQO09932.1"/>
    <property type="molecule type" value="Genomic_DNA"/>
</dbReference>
<protein>
    <submittedName>
        <fullName evidence="2">Uncharacterized protein</fullName>
    </submittedName>
</protein>
<keyword evidence="1" id="KW-0732">Signal</keyword>
<dbReference type="KEGG" id="bhc:JFL75_03195"/>
<feature type="signal peptide" evidence="1">
    <location>
        <begin position="1"/>
        <end position="22"/>
    </location>
</feature>
<dbReference type="RefSeq" id="WP_215627236.1">
    <property type="nucleotide sequence ID" value="NZ_CP067089.2"/>
</dbReference>
<evidence type="ECO:0000313" key="3">
    <source>
        <dbReference type="Proteomes" id="UP000595917"/>
    </source>
</evidence>
<proteinExistence type="predicted"/>
<evidence type="ECO:0000313" key="2">
    <source>
        <dbReference type="EMBL" id="QQO09932.1"/>
    </source>
</evidence>
<organism evidence="2 3">
    <name type="scientific">Breznakiella homolactica</name>
    <dbReference type="NCBI Taxonomy" id="2798577"/>
    <lineage>
        <taxon>Bacteria</taxon>
        <taxon>Pseudomonadati</taxon>
        <taxon>Spirochaetota</taxon>
        <taxon>Spirochaetia</taxon>
        <taxon>Spirochaetales</taxon>
        <taxon>Breznakiellaceae</taxon>
        <taxon>Breznakiella</taxon>
    </lineage>
</organism>
<feature type="chain" id="PRO_5031143572" evidence="1">
    <location>
        <begin position="23"/>
        <end position="242"/>
    </location>
</feature>
<gene>
    <name evidence="2" type="ORF">JFL75_03195</name>
</gene>
<keyword evidence="3" id="KW-1185">Reference proteome</keyword>
<name>A0A7T8BAX4_9SPIR</name>
<dbReference type="Proteomes" id="UP000595917">
    <property type="component" value="Chromosome"/>
</dbReference>
<evidence type="ECO:0000256" key="1">
    <source>
        <dbReference type="SAM" id="SignalP"/>
    </source>
</evidence>
<accession>A0A7T8BAX4</accession>
<dbReference type="AlphaFoldDB" id="A0A7T8BAX4"/>